<protein>
    <submittedName>
        <fullName evidence="1">Uncharacterized protein</fullName>
    </submittedName>
</protein>
<gene>
    <name evidence="1" type="ORF">GDO78_021747</name>
</gene>
<name>A0A8J6E2S0_ELECQ</name>
<reference evidence="1" key="1">
    <citation type="thesis" date="2020" institute="ProQuest LLC" country="789 East Eisenhower Parkway, Ann Arbor, MI, USA">
        <title>Comparative Genomics and Chromosome Evolution.</title>
        <authorList>
            <person name="Mudd A.B."/>
        </authorList>
    </citation>
    <scope>NUCLEOTIDE SEQUENCE</scope>
    <source>
        <strain evidence="1">HN-11 Male</strain>
        <tissue evidence="1">Kidney and liver</tissue>
    </source>
</reference>
<proteinExistence type="predicted"/>
<dbReference type="Proteomes" id="UP000770717">
    <property type="component" value="Unassembled WGS sequence"/>
</dbReference>
<keyword evidence="2" id="KW-1185">Reference proteome</keyword>
<dbReference type="EMBL" id="WNTK01068704">
    <property type="protein sequence ID" value="KAG9460450.1"/>
    <property type="molecule type" value="Genomic_DNA"/>
</dbReference>
<evidence type="ECO:0000313" key="2">
    <source>
        <dbReference type="Proteomes" id="UP000770717"/>
    </source>
</evidence>
<organism evidence="1 2">
    <name type="scientific">Eleutherodactylus coqui</name>
    <name type="common">Puerto Rican coqui</name>
    <dbReference type="NCBI Taxonomy" id="57060"/>
    <lineage>
        <taxon>Eukaryota</taxon>
        <taxon>Metazoa</taxon>
        <taxon>Chordata</taxon>
        <taxon>Craniata</taxon>
        <taxon>Vertebrata</taxon>
        <taxon>Euteleostomi</taxon>
        <taxon>Amphibia</taxon>
        <taxon>Batrachia</taxon>
        <taxon>Anura</taxon>
        <taxon>Neobatrachia</taxon>
        <taxon>Hyloidea</taxon>
        <taxon>Eleutherodactylidae</taxon>
        <taxon>Eleutherodactylinae</taxon>
        <taxon>Eleutherodactylus</taxon>
        <taxon>Eleutherodactylus</taxon>
    </lineage>
</organism>
<comment type="caution">
    <text evidence="1">The sequence shown here is derived from an EMBL/GenBank/DDBJ whole genome shotgun (WGS) entry which is preliminary data.</text>
</comment>
<dbReference type="AlphaFoldDB" id="A0A8J6E2S0"/>
<sequence length="72" mass="8358">MYKTSGGARSLSHYSVFNISLSYTFYGNSPTIQDQRREHEYLVILGLCSKMPLWGLQEFLHLLQQQPYSDVN</sequence>
<evidence type="ECO:0000313" key="1">
    <source>
        <dbReference type="EMBL" id="KAG9460450.1"/>
    </source>
</evidence>
<accession>A0A8J6E2S0</accession>